<comment type="similarity">
    <text evidence="1">Belongs to the LysR transcriptional regulatory family.</text>
</comment>
<dbReference type="Pfam" id="PF00126">
    <property type="entry name" value="HTH_1"/>
    <property type="match status" value="1"/>
</dbReference>
<dbReference type="KEGG" id="nsr:NS506_00514"/>
<dbReference type="GeneID" id="93371257"/>
<protein>
    <submittedName>
        <fullName evidence="7">HTH-type transcriptional regulator XapR</fullName>
    </submittedName>
    <submittedName>
        <fullName evidence="8">LysR family transcriptional regulator</fullName>
    </submittedName>
</protein>
<dbReference type="GO" id="GO:0003677">
    <property type="term" value="F:DNA binding"/>
    <property type="evidence" value="ECO:0007669"/>
    <property type="project" value="UniProtKB-KW"/>
</dbReference>
<dbReference type="RefSeq" id="WP_033089735.1">
    <property type="nucleotide sequence ID" value="NZ_AP017900.1"/>
</dbReference>
<dbReference type="SUPFAM" id="SSF46785">
    <property type="entry name" value="Winged helix' DNA-binding domain"/>
    <property type="match status" value="1"/>
</dbReference>
<dbReference type="InterPro" id="IPR036388">
    <property type="entry name" value="WH-like_DNA-bd_sf"/>
</dbReference>
<reference evidence="7 10" key="3">
    <citation type="submission" date="2016-10" db="EMBL/GenBank/DDBJ databases">
        <title>Genome sequence of Nocardia seriolae strain EM150506, isolated from Anguila japonica.</title>
        <authorList>
            <person name="Han H.-J."/>
        </authorList>
    </citation>
    <scope>NUCLEOTIDE SEQUENCE [LARGE SCALE GENOMIC DNA]</scope>
    <source>
        <strain evidence="7 10">EM150506</strain>
    </source>
</reference>
<name>A0A0B8NBE1_9NOCA</name>
<keyword evidence="2" id="KW-0805">Transcription regulation</keyword>
<evidence type="ECO:0000256" key="1">
    <source>
        <dbReference type="ARBA" id="ARBA00009437"/>
    </source>
</evidence>
<evidence type="ECO:0000313" key="7">
    <source>
        <dbReference type="EMBL" id="APA94596.1"/>
    </source>
</evidence>
<dbReference type="FunFam" id="1.10.10.10:FF:000001">
    <property type="entry name" value="LysR family transcriptional regulator"/>
    <property type="match status" value="1"/>
</dbReference>
<dbReference type="PROSITE" id="PS50931">
    <property type="entry name" value="HTH_LYSR"/>
    <property type="match status" value="1"/>
</dbReference>
<evidence type="ECO:0000313" key="9">
    <source>
        <dbReference type="Proteomes" id="UP000037179"/>
    </source>
</evidence>
<evidence type="ECO:0000259" key="6">
    <source>
        <dbReference type="PROSITE" id="PS50931"/>
    </source>
</evidence>
<dbReference type="GO" id="GO:0003700">
    <property type="term" value="F:DNA-binding transcription factor activity"/>
    <property type="evidence" value="ECO:0007669"/>
    <property type="project" value="InterPro"/>
</dbReference>
<gene>
    <name evidence="7" type="ORF">NS506_00514</name>
    <name evidence="8" type="ORF">NSK11_contig00104-0008</name>
</gene>
<dbReference type="PRINTS" id="PR00039">
    <property type="entry name" value="HTHLYSR"/>
</dbReference>
<accession>A0A0B8NBE1</accession>
<dbReference type="OrthoDB" id="3176554at2"/>
<evidence type="ECO:0000256" key="3">
    <source>
        <dbReference type="ARBA" id="ARBA00023125"/>
    </source>
</evidence>
<evidence type="ECO:0000313" key="8">
    <source>
        <dbReference type="EMBL" id="GAP31121.1"/>
    </source>
</evidence>
<dbReference type="AlphaFoldDB" id="A0A0B8NBE1"/>
<dbReference type="EMBL" id="BBYQ01000104">
    <property type="protein sequence ID" value="GAP31121.1"/>
    <property type="molecule type" value="Genomic_DNA"/>
</dbReference>
<keyword evidence="3" id="KW-0238">DNA-binding</keyword>
<dbReference type="Gene3D" id="3.40.190.10">
    <property type="entry name" value="Periplasmic binding protein-like II"/>
    <property type="match status" value="2"/>
</dbReference>
<evidence type="ECO:0000256" key="4">
    <source>
        <dbReference type="ARBA" id="ARBA00023159"/>
    </source>
</evidence>
<reference evidence="8 9" key="2">
    <citation type="journal article" date="2016" name="Genome Announc.">
        <title>Draft Genome Sequence of Erythromycin- and Oxytetracycline-Sensitive Nocardia seriolae Strain U-1 (NBRC 110359).</title>
        <authorList>
            <person name="Imajoh M."/>
            <person name="Sukeda M."/>
            <person name="Shimizu M."/>
            <person name="Yamane J."/>
            <person name="Ohnishi K."/>
            <person name="Oshima S."/>
        </authorList>
    </citation>
    <scope>NUCLEOTIDE SEQUENCE [LARGE SCALE GENOMIC DNA]</scope>
    <source>
        <strain evidence="8 9">U-1</strain>
    </source>
</reference>
<dbReference type="Proteomes" id="UP000037179">
    <property type="component" value="Unassembled WGS sequence"/>
</dbReference>
<reference evidence="9" key="1">
    <citation type="submission" date="2015-07" db="EMBL/GenBank/DDBJ databases">
        <title>Nocardia seriolae U-1 whole genome shotgun sequence.</title>
        <authorList>
            <person name="Imajoh M."/>
            <person name="Fukumoto Y."/>
            <person name="Sukeda M."/>
            <person name="Yamane J."/>
            <person name="Yamasaki K."/>
            <person name="Shimizu M."/>
            <person name="Ohnishi K."/>
            <person name="Oshima S."/>
        </authorList>
    </citation>
    <scope>NUCLEOTIDE SEQUENCE [LARGE SCALE GENOMIC DNA]</scope>
    <source>
        <strain evidence="9">U-1</strain>
    </source>
</reference>
<dbReference type="PANTHER" id="PTHR30346:SF0">
    <property type="entry name" value="HCA OPERON TRANSCRIPTIONAL ACTIVATOR HCAR"/>
    <property type="match status" value="1"/>
</dbReference>
<evidence type="ECO:0000313" key="10">
    <source>
        <dbReference type="Proteomes" id="UP000180166"/>
    </source>
</evidence>
<dbReference type="CDD" id="cd08414">
    <property type="entry name" value="PBP2_LTTR_aromatics_like"/>
    <property type="match status" value="1"/>
</dbReference>
<dbReference type="EMBL" id="CP017839">
    <property type="protein sequence ID" value="APA94596.1"/>
    <property type="molecule type" value="Genomic_DNA"/>
</dbReference>
<organism evidence="8 9">
    <name type="scientific">Nocardia seriolae</name>
    <dbReference type="NCBI Taxonomy" id="37332"/>
    <lineage>
        <taxon>Bacteria</taxon>
        <taxon>Bacillati</taxon>
        <taxon>Actinomycetota</taxon>
        <taxon>Actinomycetes</taxon>
        <taxon>Mycobacteriales</taxon>
        <taxon>Nocardiaceae</taxon>
        <taxon>Nocardia</taxon>
    </lineage>
</organism>
<dbReference type="InterPro" id="IPR036390">
    <property type="entry name" value="WH_DNA-bd_sf"/>
</dbReference>
<dbReference type="GO" id="GO:0032993">
    <property type="term" value="C:protein-DNA complex"/>
    <property type="evidence" value="ECO:0007669"/>
    <property type="project" value="TreeGrafter"/>
</dbReference>
<dbReference type="PANTHER" id="PTHR30346">
    <property type="entry name" value="TRANSCRIPTIONAL DUAL REGULATOR HCAR-RELATED"/>
    <property type="match status" value="1"/>
</dbReference>
<dbReference type="InterPro" id="IPR000847">
    <property type="entry name" value="LysR_HTH_N"/>
</dbReference>
<keyword evidence="9" id="KW-1185">Reference proteome</keyword>
<dbReference type="Pfam" id="PF03466">
    <property type="entry name" value="LysR_substrate"/>
    <property type="match status" value="1"/>
</dbReference>
<proteinExistence type="inferred from homology"/>
<keyword evidence="5" id="KW-0804">Transcription</keyword>
<keyword evidence="4" id="KW-0010">Activator</keyword>
<dbReference type="InterPro" id="IPR005119">
    <property type="entry name" value="LysR_subst-bd"/>
</dbReference>
<feature type="domain" description="HTH lysR-type" evidence="6">
    <location>
        <begin position="3"/>
        <end position="60"/>
    </location>
</feature>
<dbReference type="Proteomes" id="UP000180166">
    <property type="component" value="Chromosome"/>
</dbReference>
<dbReference type="Gene3D" id="1.10.10.10">
    <property type="entry name" value="Winged helix-like DNA-binding domain superfamily/Winged helix DNA-binding domain"/>
    <property type="match status" value="1"/>
</dbReference>
<evidence type="ECO:0000256" key="2">
    <source>
        <dbReference type="ARBA" id="ARBA00023015"/>
    </source>
</evidence>
<sequence>MDIDTRLLRYFLAVADAENLPRAAARLHVAQPALATQIKQLEQQLGVELFIRSRAGWTLTSAGKVLAEQIPPLLASWDRVLRDTKSDASRAARVLRLGCVNSAADAHIPEIIQVFHRLHPDWQVDIHQGGWTDPTAGLDEGDVDVALLRLPFPGQEEYHVRELFAEPRWIALPGDHPLATRDDIAFRELWDEPYVASPAETGWWRDYWMGLDARPADTAIIGAIARNTDEWLRAIANGFGVSFTPASTARTDYPGVVFRPVHGIGPTRVAVVWPDASEADPVLRYFIRCCSDIMGQHGHHAADGRRTS</sequence>
<evidence type="ECO:0000256" key="5">
    <source>
        <dbReference type="ARBA" id="ARBA00023163"/>
    </source>
</evidence>
<dbReference type="SUPFAM" id="SSF53850">
    <property type="entry name" value="Periplasmic binding protein-like II"/>
    <property type="match status" value="1"/>
</dbReference>